<dbReference type="EMBL" id="CZQA01000001">
    <property type="protein sequence ID" value="CUS33509.1"/>
    <property type="molecule type" value="Genomic_DNA"/>
</dbReference>
<protein>
    <recommendedName>
        <fullName evidence="4">Type 4 fimbrial biogenesis protein PilX N-terminal domain-containing protein</fullName>
    </recommendedName>
</protein>
<reference evidence="2 3" key="1">
    <citation type="submission" date="2015-10" db="EMBL/GenBank/DDBJ databases">
        <authorList>
            <person name="Gilbert D.G."/>
        </authorList>
    </citation>
    <scope>NUCLEOTIDE SEQUENCE [LARGE SCALE GENOMIC DNA]</scope>
    <source>
        <strain evidence="2">COMA1</strain>
    </source>
</reference>
<keyword evidence="3" id="KW-1185">Reference proteome</keyword>
<evidence type="ECO:0000313" key="3">
    <source>
        <dbReference type="Proteomes" id="UP000199032"/>
    </source>
</evidence>
<keyword evidence="1" id="KW-1133">Transmembrane helix</keyword>
<proteinExistence type="predicted"/>
<evidence type="ECO:0000256" key="1">
    <source>
        <dbReference type="SAM" id="Phobius"/>
    </source>
</evidence>
<keyword evidence="1" id="KW-0472">Membrane</keyword>
<evidence type="ECO:0008006" key="4">
    <source>
        <dbReference type="Google" id="ProtNLM"/>
    </source>
</evidence>
<evidence type="ECO:0000313" key="2">
    <source>
        <dbReference type="EMBL" id="CUS33509.1"/>
    </source>
</evidence>
<dbReference type="AlphaFoldDB" id="A0A0S4L7J9"/>
<dbReference type="STRING" id="1742972.COMA1_11193"/>
<gene>
    <name evidence="2" type="ORF">COMA1_11193</name>
</gene>
<sequence>MLQRALTGNQQGIALLGAMVIVLLVSLLASTLFNLSGQEVVSARAGNQGVVAQQLADAAGELILAWFHDPQSTADHPQLKLLREKRHYDGEGGPSFFDLNGRSQFTGTSEQPDVALLAENPADERLLNDPEVGVFRAMRHLGHVEAVKVYAPSNPGLLCTVDATIATGTTPSVRQSVLLQLGALNLRPLKAAVQVTRHLGEFRQGHESPVRVHWGDLRVGETLVLSHENDIPTKSVTAMVTGQTYDETAQREDRWMEAWVGGQVLVTQPDSEQAAGLLSNIHESQSPIPGVRLDQWTYEELKHMAKRFGRYFAIDREGLLYPQGVVEPGRGVSPDEVLKSQVPGDQQGLLFIDTLDQLPPRLDNLGVLRLQASYLEATVVMQGHIHLNPSGSGATIQALSPPRSDLNGTLARTPVQLSGIQLNGVVYAAGNITVTGKAKVHGAVVSGGTITGTDARDTLEVWYDHDIGQGWFRGLPVVHRAPGTWVAKY</sequence>
<organism evidence="2 3">
    <name type="scientific">Candidatus Nitrospira nitrosa</name>
    <dbReference type="NCBI Taxonomy" id="1742972"/>
    <lineage>
        <taxon>Bacteria</taxon>
        <taxon>Pseudomonadati</taxon>
        <taxon>Nitrospirota</taxon>
        <taxon>Nitrospiria</taxon>
        <taxon>Nitrospirales</taxon>
        <taxon>Nitrospiraceae</taxon>
        <taxon>Nitrospira</taxon>
    </lineage>
</organism>
<accession>A0A0S4L7J9</accession>
<name>A0A0S4L7J9_9BACT</name>
<feature type="transmembrane region" description="Helical" evidence="1">
    <location>
        <begin position="12"/>
        <end position="33"/>
    </location>
</feature>
<dbReference type="Proteomes" id="UP000199032">
    <property type="component" value="Unassembled WGS sequence"/>
</dbReference>
<keyword evidence="1" id="KW-0812">Transmembrane</keyword>
<dbReference type="OrthoDB" id="9778614at2"/>
<dbReference type="RefSeq" id="WP_090745030.1">
    <property type="nucleotide sequence ID" value="NZ_CZQA01000001.1"/>
</dbReference>